<dbReference type="RefSeq" id="WP_071158795.1">
    <property type="nucleotide sequence ID" value="NZ_MBRJ01000040.1"/>
</dbReference>
<reference evidence="2 3" key="1">
    <citation type="submission" date="2016-07" db="EMBL/GenBank/DDBJ databases">
        <title>Bacillus oceanisediminis whole genome.</title>
        <authorList>
            <person name="Pal Y."/>
            <person name="Verma A."/>
            <person name="Mual P."/>
            <person name="Srinivasan K."/>
        </authorList>
    </citation>
    <scope>NUCLEOTIDE SEQUENCE [LARGE SCALE GENOMIC DNA]</scope>
    <source>
        <strain evidence="2 3">Bhandara28</strain>
    </source>
</reference>
<accession>A0ABX3CMT3</accession>
<proteinExistence type="predicted"/>
<evidence type="ECO:0000313" key="3">
    <source>
        <dbReference type="Proteomes" id="UP000180194"/>
    </source>
</evidence>
<keyword evidence="3" id="KW-1185">Reference proteome</keyword>
<sequence>MINGVHAILIFVGIIVAIGMLPVFTEAAYERKARKWNTPQQFTWDVNMQPVSIQTPSVQTSLFEDDSDYGDLIREAAISTIGPEKPETTSDIPVFSADSFNSEVEYSIPTEDTLANVDKLIALTSEEDSEDLAEIYESMHNLVNFEQVNVFTDEHPAQESVLPDNQFRAISKKYGDKVARMITATPSNTMIEGIHTMIGKVDVNDNGFTLKYGDHSVEMVGPKVPRYYGDVVLVSGHFVTADKFHVEEYLDPELEALGYHQDNEDNATAAVM</sequence>
<organism evidence="2 3">
    <name type="scientific">Cytobacillus oceanisediminis</name>
    <dbReference type="NCBI Taxonomy" id="665099"/>
    <lineage>
        <taxon>Bacteria</taxon>
        <taxon>Bacillati</taxon>
        <taxon>Bacillota</taxon>
        <taxon>Bacilli</taxon>
        <taxon>Bacillales</taxon>
        <taxon>Bacillaceae</taxon>
        <taxon>Cytobacillus</taxon>
    </lineage>
</organism>
<dbReference type="Proteomes" id="UP000180194">
    <property type="component" value="Unassembled WGS sequence"/>
</dbReference>
<gene>
    <name evidence="2" type="ORF">BBV17_25275</name>
</gene>
<keyword evidence="1" id="KW-0812">Transmembrane</keyword>
<dbReference type="EMBL" id="MBRJ01000040">
    <property type="protein sequence ID" value="OHX44815.1"/>
    <property type="molecule type" value="Genomic_DNA"/>
</dbReference>
<feature type="transmembrane region" description="Helical" evidence="1">
    <location>
        <begin position="6"/>
        <end position="25"/>
    </location>
</feature>
<protein>
    <submittedName>
        <fullName evidence="2">Uncharacterized protein</fullName>
    </submittedName>
</protein>
<comment type="caution">
    <text evidence="2">The sequence shown here is derived from an EMBL/GenBank/DDBJ whole genome shotgun (WGS) entry which is preliminary data.</text>
</comment>
<name>A0ABX3CMT3_9BACI</name>
<keyword evidence="1" id="KW-0472">Membrane</keyword>
<evidence type="ECO:0000256" key="1">
    <source>
        <dbReference type="SAM" id="Phobius"/>
    </source>
</evidence>
<evidence type="ECO:0000313" key="2">
    <source>
        <dbReference type="EMBL" id="OHX44815.1"/>
    </source>
</evidence>
<keyword evidence="1" id="KW-1133">Transmembrane helix</keyword>